<gene>
    <name evidence="1" type="ORF">J2S01_000102</name>
</gene>
<dbReference type="SUPFAM" id="SSF50814">
    <property type="entry name" value="Lipocalins"/>
    <property type="match status" value="1"/>
</dbReference>
<sequence>MERVILKVEGSQTDALGEITNLEFVSEGQCYHKNGMSYVLYDEVSSSGMQGTKTLLKIADDSIRLVRKGKIEHEQFFSSGLKSASRYKTPYGEIKISVHTKKLDIDKGFISSSIHVFYEMAIDGKWQSDNELHIEITAADKTSKYLN</sequence>
<keyword evidence="2" id="KW-1185">Reference proteome</keyword>
<dbReference type="Proteomes" id="UP001239167">
    <property type="component" value="Unassembled WGS sequence"/>
</dbReference>
<accession>A0ABT9Y3L7</accession>
<dbReference type="Pfam" id="PF09148">
    <property type="entry name" value="DUF1934"/>
    <property type="match status" value="1"/>
</dbReference>
<dbReference type="RefSeq" id="WP_196605844.1">
    <property type="nucleotide sequence ID" value="NZ_CP116940.1"/>
</dbReference>
<organism evidence="1 2">
    <name type="scientific">Pectinatus haikarae</name>
    <dbReference type="NCBI Taxonomy" id="349096"/>
    <lineage>
        <taxon>Bacteria</taxon>
        <taxon>Bacillati</taxon>
        <taxon>Bacillota</taxon>
        <taxon>Negativicutes</taxon>
        <taxon>Selenomonadales</taxon>
        <taxon>Selenomonadaceae</taxon>
        <taxon>Pectinatus</taxon>
    </lineage>
</organism>
<reference evidence="1 2" key="1">
    <citation type="submission" date="2023-07" db="EMBL/GenBank/DDBJ databases">
        <title>Genomic Encyclopedia of Type Strains, Phase IV (KMG-IV): sequencing the most valuable type-strain genomes for metagenomic binning, comparative biology and taxonomic classification.</title>
        <authorList>
            <person name="Goeker M."/>
        </authorList>
    </citation>
    <scope>NUCLEOTIDE SEQUENCE [LARGE SCALE GENOMIC DNA]</scope>
    <source>
        <strain evidence="1 2">DSM 16980</strain>
    </source>
</reference>
<proteinExistence type="predicted"/>
<comment type="caution">
    <text evidence="1">The sequence shown here is derived from an EMBL/GenBank/DDBJ whole genome shotgun (WGS) entry which is preliminary data.</text>
</comment>
<evidence type="ECO:0000313" key="2">
    <source>
        <dbReference type="Proteomes" id="UP001239167"/>
    </source>
</evidence>
<dbReference type="InterPro" id="IPR015231">
    <property type="entry name" value="DUF1934"/>
</dbReference>
<evidence type="ECO:0000313" key="1">
    <source>
        <dbReference type="EMBL" id="MDQ0202417.1"/>
    </source>
</evidence>
<dbReference type="Gene3D" id="2.40.128.20">
    <property type="match status" value="1"/>
</dbReference>
<name>A0ABT9Y3L7_9FIRM</name>
<protein>
    <submittedName>
        <fullName evidence="1">Uncharacterized beta-barrel protein YwiB (DUF1934 family)</fullName>
    </submittedName>
</protein>
<dbReference type="InterPro" id="IPR012674">
    <property type="entry name" value="Calycin"/>
</dbReference>
<dbReference type="EMBL" id="JAUSUE010000001">
    <property type="protein sequence ID" value="MDQ0202417.1"/>
    <property type="molecule type" value="Genomic_DNA"/>
</dbReference>